<comment type="caution">
    <text evidence="2">The sequence shown here is derived from an EMBL/GenBank/DDBJ whole genome shotgun (WGS) entry which is preliminary data.</text>
</comment>
<feature type="chain" id="PRO_5007172289" evidence="1">
    <location>
        <begin position="24"/>
        <end position="128"/>
    </location>
</feature>
<accession>A0A124GH31</accession>
<evidence type="ECO:0000313" key="3">
    <source>
        <dbReference type="Proteomes" id="UP000053176"/>
    </source>
</evidence>
<name>A0A124GH31_RHILI</name>
<sequence>MTKSVARVLLIAGFCLSATGARADGQSSYVPCDNGLRCVMAPCPSNSALDLASGKVIKGVSIDIDGLPQQDKALDLSDKLYAGKVVVAGTIENRPHIFNGKRYSLPTLVATGIERAAKDSERSHCSSR</sequence>
<proteinExistence type="predicted"/>
<feature type="signal peptide" evidence="1">
    <location>
        <begin position="1"/>
        <end position="23"/>
    </location>
</feature>
<organism evidence="2 3">
    <name type="scientific">Rhizobium loti</name>
    <name type="common">Mesorhizobium loti</name>
    <dbReference type="NCBI Taxonomy" id="381"/>
    <lineage>
        <taxon>Bacteria</taxon>
        <taxon>Pseudomonadati</taxon>
        <taxon>Pseudomonadota</taxon>
        <taxon>Alphaproteobacteria</taxon>
        <taxon>Hyphomicrobiales</taxon>
        <taxon>Phyllobacteriaceae</taxon>
        <taxon>Mesorhizobium</taxon>
    </lineage>
</organism>
<dbReference type="AlphaFoldDB" id="A0A124GH31"/>
<dbReference type="Proteomes" id="UP000053176">
    <property type="component" value="Unassembled WGS sequence"/>
</dbReference>
<dbReference type="EMBL" id="LPWA01000002">
    <property type="protein sequence ID" value="KUM28638.1"/>
    <property type="molecule type" value="Genomic_DNA"/>
</dbReference>
<keyword evidence="1" id="KW-0732">Signal</keyword>
<evidence type="ECO:0000256" key="1">
    <source>
        <dbReference type="SAM" id="SignalP"/>
    </source>
</evidence>
<protein>
    <submittedName>
        <fullName evidence="2">Uncharacterized protein</fullName>
    </submittedName>
</protein>
<reference evidence="2 3" key="1">
    <citation type="submission" date="2015-12" db="EMBL/GenBank/DDBJ databases">
        <title>Draft genome sequence of Mesorhizobium sp. UFLA 01-765, a multitolerant efficient symbiont and plant-growth promoting strain isolated from Zn-mining soil using Leucaena leucocephala as a trap plant.</title>
        <authorList>
            <person name="Rangel W.M."/>
            <person name="Thijs S."/>
            <person name="Longatti S.M."/>
            <person name="Moreira F.M."/>
            <person name="Weyens N."/>
            <person name="Vangronsveld J."/>
            <person name="Van Hamme J.D."/>
            <person name="Bottos E.M."/>
            <person name="Rineau F."/>
        </authorList>
    </citation>
    <scope>NUCLEOTIDE SEQUENCE [LARGE SCALE GENOMIC DNA]</scope>
    <source>
        <strain evidence="2 3">UFLA 01-765</strain>
    </source>
</reference>
<evidence type="ECO:0000313" key="2">
    <source>
        <dbReference type="EMBL" id="KUM28638.1"/>
    </source>
</evidence>
<gene>
    <name evidence="2" type="ORF">AU467_10725</name>
</gene>